<gene>
    <name evidence="1" type="ORF">C1SCF055_LOCUS23469</name>
</gene>
<dbReference type="Proteomes" id="UP001152797">
    <property type="component" value="Unassembled WGS sequence"/>
</dbReference>
<proteinExistence type="predicted"/>
<evidence type="ECO:0000313" key="1">
    <source>
        <dbReference type="EMBL" id="CAI3997048.1"/>
    </source>
</evidence>
<dbReference type="EMBL" id="CAMXCT020002281">
    <property type="protein sequence ID" value="CAL1150423.1"/>
    <property type="molecule type" value="Genomic_DNA"/>
</dbReference>
<dbReference type="AlphaFoldDB" id="A0A9P1CTD9"/>
<feature type="non-terminal residue" evidence="1">
    <location>
        <position position="1"/>
    </location>
</feature>
<sequence>AESLLFTAVIRCIEGVFGTALWHITLGAATPLSRLQQWTRWRAKHRQTGKYDLKKVAAGAFSSYVSSGAFHAAAELIAEAAVSEADVQRAFCKIGVHSPFLSYVMFRDVQIFHPHLPDSDFVGDGAADCLDEIQTGDEDPSTRLQKLTERIEAEFPPEEIFLSCNVG</sequence>
<organism evidence="1">
    <name type="scientific">Cladocopium goreaui</name>
    <dbReference type="NCBI Taxonomy" id="2562237"/>
    <lineage>
        <taxon>Eukaryota</taxon>
        <taxon>Sar</taxon>
        <taxon>Alveolata</taxon>
        <taxon>Dinophyceae</taxon>
        <taxon>Suessiales</taxon>
        <taxon>Symbiodiniaceae</taxon>
        <taxon>Cladocopium</taxon>
    </lineage>
</organism>
<accession>A0A9P1CTD9</accession>
<keyword evidence="3" id="KW-1185">Reference proteome</keyword>
<name>A0A9P1CTD9_9DINO</name>
<evidence type="ECO:0000313" key="2">
    <source>
        <dbReference type="EMBL" id="CAL4784360.1"/>
    </source>
</evidence>
<dbReference type="EMBL" id="CAMXCT030002281">
    <property type="protein sequence ID" value="CAL4784360.1"/>
    <property type="molecule type" value="Genomic_DNA"/>
</dbReference>
<reference evidence="2 3" key="2">
    <citation type="submission" date="2024-05" db="EMBL/GenBank/DDBJ databases">
        <authorList>
            <person name="Chen Y."/>
            <person name="Shah S."/>
            <person name="Dougan E. K."/>
            <person name="Thang M."/>
            <person name="Chan C."/>
        </authorList>
    </citation>
    <scope>NUCLEOTIDE SEQUENCE [LARGE SCALE GENOMIC DNA]</scope>
</reference>
<comment type="caution">
    <text evidence="1">The sequence shown here is derived from an EMBL/GenBank/DDBJ whole genome shotgun (WGS) entry which is preliminary data.</text>
</comment>
<protein>
    <submittedName>
        <fullName evidence="1">Uncharacterized protein</fullName>
    </submittedName>
</protein>
<dbReference type="EMBL" id="CAMXCT010002281">
    <property type="protein sequence ID" value="CAI3997048.1"/>
    <property type="molecule type" value="Genomic_DNA"/>
</dbReference>
<reference evidence="1" key="1">
    <citation type="submission" date="2022-10" db="EMBL/GenBank/DDBJ databases">
        <authorList>
            <person name="Chen Y."/>
            <person name="Dougan E. K."/>
            <person name="Chan C."/>
            <person name="Rhodes N."/>
            <person name="Thang M."/>
        </authorList>
    </citation>
    <scope>NUCLEOTIDE SEQUENCE</scope>
</reference>
<evidence type="ECO:0000313" key="3">
    <source>
        <dbReference type="Proteomes" id="UP001152797"/>
    </source>
</evidence>